<accession>A0AAP6JEA0</accession>
<keyword evidence="7" id="KW-1185">Reference proteome</keyword>
<proteinExistence type="inferred from homology"/>
<evidence type="ECO:0000256" key="4">
    <source>
        <dbReference type="ARBA" id="ARBA00022898"/>
    </source>
</evidence>
<dbReference type="RefSeq" id="WP_346050985.1">
    <property type="nucleotide sequence ID" value="NZ_JAYGII010000009.1"/>
</dbReference>
<comment type="caution">
    <text evidence="6">The sequence shown here is derived from an EMBL/GenBank/DDBJ whole genome shotgun (WGS) entry which is preliminary data.</text>
</comment>
<evidence type="ECO:0000313" key="7">
    <source>
        <dbReference type="Proteomes" id="UP001302316"/>
    </source>
</evidence>
<dbReference type="GO" id="GO:0008483">
    <property type="term" value="F:transaminase activity"/>
    <property type="evidence" value="ECO:0007669"/>
    <property type="project" value="UniProtKB-KW"/>
</dbReference>
<dbReference type="InterPro" id="IPR050103">
    <property type="entry name" value="Class-III_PLP-dep_AT"/>
</dbReference>
<dbReference type="InterPro" id="IPR005814">
    <property type="entry name" value="Aminotrans_3"/>
</dbReference>
<dbReference type="Pfam" id="PF00202">
    <property type="entry name" value="Aminotran_3"/>
    <property type="match status" value="1"/>
</dbReference>
<dbReference type="EMBL" id="JAYGII010000009">
    <property type="protein sequence ID" value="MEA5445355.1"/>
    <property type="molecule type" value="Genomic_DNA"/>
</dbReference>
<dbReference type="CDD" id="cd00610">
    <property type="entry name" value="OAT_like"/>
    <property type="match status" value="1"/>
</dbReference>
<dbReference type="Proteomes" id="UP001302316">
    <property type="component" value="Unassembled WGS sequence"/>
</dbReference>
<dbReference type="PIRSF" id="PIRSF000521">
    <property type="entry name" value="Transaminase_4ab_Lys_Orn"/>
    <property type="match status" value="1"/>
</dbReference>
<dbReference type="InterPro" id="IPR015421">
    <property type="entry name" value="PyrdxlP-dep_Trfase_major"/>
</dbReference>
<gene>
    <name evidence="6" type="ORF">VCB98_05945</name>
</gene>
<evidence type="ECO:0000256" key="3">
    <source>
        <dbReference type="ARBA" id="ARBA00022679"/>
    </source>
</evidence>
<dbReference type="PANTHER" id="PTHR11986:SF79">
    <property type="entry name" value="ACETYLORNITHINE AMINOTRANSFERASE, MITOCHONDRIAL"/>
    <property type="match status" value="1"/>
</dbReference>
<dbReference type="PROSITE" id="PS00600">
    <property type="entry name" value="AA_TRANSFER_CLASS_3"/>
    <property type="match status" value="1"/>
</dbReference>
<keyword evidence="2 6" id="KW-0032">Aminotransferase</keyword>
<evidence type="ECO:0000256" key="5">
    <source>
        <dbReference type="RuleBase" id="RU003560"/>
    </source>
</evidence>
<name>A0AAP6JEA0_9GAMM</name>
<protein>
    <submittedName>
        <fullName evidence="6">Aspartate aminotransferase family protein</fullName>
    </submittedName>
</protein>
<evidence type="ECO:0000256" key="1">
    <source>
        <dbReference type="ARBA" id="ARBA00001933"/>
    </source>
</evidence>
<dbReference type="InterPro" id="IPR015422">
    <property type="entry name" value="PyrdxlP-dep_Trfase_small"/>
</dbReference>
<dbReference type="SUPFAM" id="SSF53383">
    <property type="entry name" value="PLP-dependent transferases"/>
    <property type="match status" value="1"/>
</dbReference>
<dbReference type="PANTHER" id="PTHR11986">
    <property type="entry name" value="AMINOTRANSFERASE CLASS III"/>
    <property type="match status" value="1"/>
</dbReference>
<comment type="similarity">
    <text evidence="5">Belongs to the class-III pyridoxal-phosphate-dependent aminotransferase family.</text>
</comment>
<dbReference type="GO" id="GO:0042802">
    <property type="term" value="F:identical protein binding"/>
    <property type="evidence" value="ECO:0007669"/>
    <property type="project" value="TreeGrafter"/>
</dbReference>
<dbReference type="FunFam" id="3.40.640.10:FF:000004">
    <property type="entry name" value="Acetylornithine aminotransferase"/>
    <property type="match status" value="1"/>
</dbReference>
<dbReference type="Gene3D" id="3.40.640.10">
    <property type="entry name" value="Type I PLP-dependent aspartate aminotransferase-like (Major domain)"/>
    <property type="match status" value="1"/>
</dbReference>
<dbReference type="InterPro" id="IPR049704">
    <property type="entry name" value="Aminotrans_3_PPA_site"/>
</dbReference>
<evidence type="ECO:0000256" key="2">
    <source>
        <dbReference type="ARBA" id="ARBA00022576"/>
    </source>
</evidence>
<reference evidence="6 7" key="1">
    <citation type="submission" date="2023-12" db="EMBL/GenBank/DDBJ databases">
        <title>Whole-genome sequencing of halo(alkali)philic microorganisms from hypersaline lakes.</title>
        <authorList>
            <person name="Sorokin D.Y."/>
            <person name="Merkel A.Y."/>
            <person name="Messina E."/>
            <person name="Yakimov M."/>
        </authorList>
    </citation>
    <scope>NUCLEOTIDE SEQUENCE [LARGE SCALE GENOMIC DNA]</scope>
    <source>
        <strain evidence="6 7">AB-CW1</strain>
    </source>
</reference>
<dbReference type="GO" id="GO:0030170">
    <property type="term" value="F:pyridoxal phosphate binding"/>
    <property type="evidence" value="ECO:0007669"/>
    <property type="project" value="InterPro"/>
</dbReference>
<comment type="cofactor">
    <cofactor evidence="1">
        <name>pyridoxal 5'-phosphate</name>
        <dbReference type="ChEBI" id="CHEBI:597326"/>
    </cofactor>
</comment>
<organism evidence="6 7">
    <name type="scientific">Natronospira elongata</name>
    <dbReference type="NCBI Taxonomy" id="3110268"/>
    <lineage>
        <taxon>Bacteria</taxon>
        <taxon>Pseudomonadati</taxon>
        <taxon>Pseudomonadota</taxon>
        <taxon>Gammaproteobacteria</taxon>
        <taxon>Natronospirales</taxon>
        <taxon>Natronospiraceae</taxon>
        <taxon>Natronospira</taxon>
    </lineage>
</organism>
<dbReference type="InterPro" id="IPR015424">
    <property type="entry name" value="PyrdxlP-dep_Trfase"/>
</dbReference>
<evidence type="ECO:0000313" key="6">
    <source>
        <dbReference type="EMBL" id="MEA5445355.1"/>
    </source>
</evidence>
<keyword evidence="3" id="KW-0808">Transferase</keyword>
<dbReference type="AlphaFoldDB" id="A0AAP6JEA0"/>
<dbReference type="Gene3D" id="3.90.1150.10">
    <property type="entry name" value="Aspartate Aminotransferase, domain 1"/>
    <property type="match status" value="1"/>
</dbReference>
<keyword evidence="4 5" id="KW-0663">Pyridoxal phosphate</keyword>
<sequence length="403" mass="41726">MSPLADHTALLATYSGFPFPLVAGRDEQVFGADGEAWLDLYGGHCVALTGHGHPRVVAAVSEQVARLAFYSMAASLPVRDQAAEALCDFAPDGLDQVFFCNSGAEANENALRIAAMLTGRDRFVAFEGGFHGRTQLALSVSDVPGLHAKAPGLRAEASLLPFADHAALAAADFSDVAAVIVEPIQSMAGVRAADTAWLRALEAKCRANGCLLIFDEIQTGMGRLGTPFAADLHGIRPDLMTLAKGMASGLPMGAVLMQPAVAGTLAPGDLGSTFGGGPLACAALLATLKIIREEHLMCSAAQAEQAIRRGLKGSVVSAVRGHGLLLGLVAGTQAASLKDWLQSRNILVGGSADPGVLRLMPPLTLSPRAVATLITAVHAFSADARQDAVPFEPAKEASRSCHI</sequence>